<dbReference type="PANTHER" id="PTHR20852:SF57">
    <property type="entry name" value="GLUTAMINE SYNTHETASE 2 CYTOPLASMIC"/>
    <property type="match status" value="1"/>
</dbReference>
<dbReference type="GO" id="GO:0006542">
    <property type="term" value="P:glutamine biosynthetic process"/>
    <property type="evidence" value="ECO:0007669"/>
    <property type="project" value="InterPro"/>
</dbReference>
<dbReference type="Proteomes" id="UP000002296">
    <property type="component" value="Unassembled WGS sequence"/>
</dbReference>
<dbReference type="EC" id="6.3.1.2" evidence="3"/>
<keyword evidence="12" id="KW-1185">Reference proteome</keyword>
<dbReference type="GO" id="GO:0004356">
    <property type="term" value="F:glutamine synthetase activity"/>
    <property type="evidence" value="ECO:0007669"/>
    <property type="project" value="UniProtKB-EC"/>
</dbReference>
<dbReference type="STRING" id="353153.Q4E2W0"/>
<dbReference type="PANTHER" id="PTHR20852">
    <property type="entry name" value="GLUTAMINE SYNTHETASE"/>
    <property type="match status" value="1"/>
</dbReference>
<keyword evidence="4" id="KW-0963">Cytoplasm</keyword>
<comment type="subcellular location">
    <subcellularLocation>
        <location evidence="1">Cytoplasm</location>
    </subcellularLocation>
</comment>
<dbReference type="GO" id="GO:0005524">
    <property type="term" value="F:ATP binding"/>
    <property type="evidence" value="ECO:0007669"/>
    <property type="project" value="UniProtKB-KW"/>
</dbReference>
<dbReference type="Pfam" id="PF00120">
    <property type="entry name" value="Gln-synt_C"/>
    <property type="match status" value="1"/>
</dbReference>
<dbReference type="PROSITE" id="PS00181">
    <property type="entry name" value="GLNA_ATP"/>
    <property type="match status" value="1"/>
</dbReference>
<evidence type="ECO:0000256" key="1">
    <source>
        <dbReference type="ARBA" id="ARBA00004496"/>
    </source>
</evidence>
<dbReference type="SMART" id="SM01230">
    <property type="entry name" value="Gln-synt_C"/>
    <property type="match status" value="1"/>
</dbReference>
<dbReference type="FunFam" id="3.30.590.10:FF:000011">
    <property type="entry name" value="Glutamine synthetase"/>
    <property type="match status" value="1"/>
</dbReference>
<evidence type="ECO:0000313" key="12">
    <source>
        <dbReference type="Proteomes" id="UP000002296"/>
    </source>
</evidence>
<proteinExistence type="inferred from homology"/>
<evidence type="ECO:0000256" key="9">
    <source>
        <dbReference type="RuleBase" id="RU000384"/>
    </source>
</evidence>
<organism evidence="11 12">
    <name type="scientific">Trypanosoma cruzi (strain CL Brener)</name>
    <dbReference type="NCBI Taxonomy" id="353153"/>
    <lineage>
        <taxon>Eukaryota</taxon>
        <taxon>Discoba</taxon>
        <taxon>Euglenozoa</taxon>
        <taxon>Kinetoplastea</taxon>
        <taxon>Metakinetoplastina</taxon>
        <taxon>Trypanosomatida</taxon>
        <taxon>Trypanosomatidae</taxon>
        <taxon>Trypanosoma</taxon>
        <taxon>Schizotrypanum</taxon>
    </lineage>
</organism>
<dbReference type="RefSeq" id="XP_820989.1">
    <property type="nucleotide sequence ID" value="XM_815896.1"/>
</dbReference>
<evidence type="ECO:0000256" key="7">
    <source>
        <dbReference type="ARBA" id="ARBA00022840"/>
    </source>
</evidence>
<dbReference type="PROSITE" id="PS51987">
    <property type="entry name" value="GS_CATALYTIC"/>
    <property type="match status" value="1"/>
</dbReference>
<sequence>MLFRVTLFASKSRIKYINEKVPYWDEKASNQFIYLYIFFFTALKLQKQKQQQKRMSGLAEKRIACRLTYVWLSGRDSHHDIRSKDRTAYLTTEEVAKHPKELLADGIFPVWNFDGSSTKQALGADTEILLNPVNAYHCCLPRLSTTVPWILVLAECYLPNGEPTNDNSRAVARRIFERAPEEHPWFGMEQEFFLIKDGHPYGWPPRGFPAPQGPYYCSTGCLCVHGRRYVDLHYEVCLQMGINISGTNAEVAPGQWEFQVGPCEGIEMGDQLTVARWVLLRILEDDGLDADYRAKPIRGEWNGSGLHTNFSTASTRNENGLRVIYEYVERLKKTISKDIVLYGAENNERLTGKHETSKPNEVTAGVGTRGTSIRIPNAVAAERKGYMEDRRPAGDADPYLVSARLFASCVCIESPELDLISSFHERNWMKFGDLS</sequence>
<dbReference type="InParanoid" id="Q4E2W0"/>
<comment type="caution">
    <text evidence="11">The sequence shown here is derived from an EMBL/GenBank/DDBJ whole genome shotgun (WGS) entry which is preliminary data.</text>
</comment>
<keyword evidence="6" id="KW-0547">Nucleotide-binding</keyword>
<dbReference type="SUPFAM" id="SSF55931">
    <property type="entry name" value="Glutamine synthetase/guanido kinase"/>
    <property type="match status" value="1"/>
</dbReference>
<accession>Q4E2W0</accession>
<dbReference type="KEGG" id="tcr:508175.370"/>
<dbReference type="EMBL" id="AAHK01000029">
    <property type="protein sequence ID" value="EAN99138.1"/>
    <property type="molecule type" value="Genomic_DNA"/>
</dbReference>
<protein>
    <recommendedName>
        <fullName evidence="3">glutamine synthetase</fullName>
        <ecNumber evidence="3">6.3.1.2</ecNumber>
    </recommendedName>
</protein>
<dbReference type="SMR" id="Q4E2W0"/>
<dbReference type="FunCoup" id="Q4E2W0">
    <property type="interactions" value="469"/>
</dbReference>
<evidence type="ECO:0000259" key="10">
    <source>
        <dbReference type="PROSITE" id="PS51987"/>
    </source>
</evidence>
<dbReference type="Gene3D" id="3.10.20.70">
    <property type="entry name" value="Glutamine synthetase, N-terminal domain"/>
    <property type="match status" value="1"/>
</dbReference>
<comment type="similarity">
    <text evidence="2 8 9">Belongs to the glutamine synthetase family.</text>
</comment>
<dbReference type="GO" id="GO:0005737">
    <property type="term" value="C:cytoplasm"/>
    <property type="evidence" value="ECO:0007669"/>
    <property type="project" value="UniProtKB-SubCell"/>
</dbReference>
<evidence type="ECO:0000256" key="6">
    <source>
        <dbReference type="ARBA" id="ARBA00022741"/>
    </source>
</evidence>
<dbReference type="InterPro" id="IPR050292">
    <property type="entry name" value="Glutamine_Synthetase"/>
</dbReference>
<dbReference type="AlphaFoldDB" id="Q4E2W0"/>
<gene>
    <name evidence="11" type="ORF">Tc00.1047053508175.370</name>
</gene>
<evidence type="ECO:0000256" key="4">
    <source>
        <dbReference type="ARBA" id="ARBA00022490"/>
    </source>
</evidence>
<dbReference type="Gene3D" id="3.30.590.10">
    <property type="entry name" value="Glutamine synthetase/guanido kinase, catalytic domain"/>
    <property type="match status" value="1"/>
</dbReference>
<dbReference type="InterPro" id="IPR027303">
    <property type="entry name" value="Gln_synth_gly_rich_site"/>
</dbReference>
<evidence type="ECO:0000256" key="2">
    <source>
        <dbReference type="ARBA" id="ARBA00009897"/>
    </source>
</evidence>
<reference evidence="11 12" key="1">
    <citation type="journal article" date="2005" name="Science">
        <title>The genome sequence of Trypanosoma cruzi, etiologic agent of Chagas disease.</title>
        <authorList>
            <person name="El-Sayed N.M."/>
            <person name="Myler P.J."/>
            <person name="Bartholomeu D.C."/>
            <person name="Nilsson D."/>
            <person name="Aggarwal G."/>
            <person name="Tran A.N."/>
            <person name="Ghedin E."/>
            <person name="Worthey E.A."/>
            <person name="Delcher A.L."/>
            <person name="Blandin G."/>
            <person name="Westenberger S.J."/>
            <person name="Caler E."/>
            <person name="Cerqueira G.C."/>
            <person name="Branche C."/>
            <person name="Haas B."/>
            <person name="Anupama A."/>
            <person name="Arner E."/>
            <person name="Aslund L."/>
            <person name="Attipoe P."/>
            <person name="Bontempi E."/>
            <person name="Bringaud F."/>
            <person name="Burton P."/>
            <person name="Cadag E."/>
            <person name="Campbell D.A."/>
            <person name="Carrington M."/>
            <person name="Crabtree J."/>
            <person name="Darban H."/>
            <person name="da Silveira J.F."/>
            <person name="de Jong P."/>
            <person name="Edwards K."/>
            <person name="Englund P.T."/>
            <person name="Fazelina G."/>
            <person name="Feldblyum T."/>
            <person name="Ferella M."/>
            <person name="Frasch A.C."/>
            <person name="Gull K."/>
            <person name="Horn D."/>
            <person name="Hou L."/>
            <person name="Huang Y."/>
            <person name="Kindlund E."/>
            <person name="Klingbeil M."/>
            <person name="Kluge S."/>
            <person name="Koo H."/>
            <person name="Lacerda D."/>
            <person name="Levin M.J."/>
            <person name="Lorenzi H."/>
            <person name="Louie T."/>
            <person name="Machado C.R."/>
            <person name="McCulloch R."/>
            <person name="McKenna A."/>
            <person name="Mizuno Y."/>
            <person name="Mottram J.C."/>
            <person name="Nelson S."/>
            <person name="Ochaya S."/>
            <person name="Osoegawa K."/>
            <person name="Pai G."/>
            <person name="Parsons M."/>
            <person name="Pentony M."/>
            <person name="Pettersson U."/>
            <person name="Pop M."/>
            <person name="Ramirez J.L."/>
            <person name="Rinta J."/>
            <person name="Robertson L."/>
            <person name="Salzberg S.L."/>
            <person name="Sanchez D.O."/>
            <person name="Seyler A."/>
            <person name="Sharma R."/>
            <person name="Shetty J."/>
            <person name="Simpson A.J."/>
            <person name="Sisk E."/>
            <person name="Tammi M.T."/>
            <person name="Tarleton R."/>
            <person name="Teixeira S."/>
            <person name="Van Aken S."/>
            <person name="Vogt C."/>
            <person name="Ward P.N."/>
            <person name="Wickstead B."/>
            <person name="Wortman J."/>
            <person name="White O."/>
            <person name="Fraser C.M."/>
            <person name="Stuart K.D."/>
            <person name="Andersson B."/>
        </authorList>
    </citation>
    <scope>NUCLEOTIDE SEQUENCE [LARGE SCALE GENOMIC DNA]</scope>
    <source>
        <strain evidence="11 12">CL Brener</strain>
    </source>
</reference>
<keyword evidence="7" id="KW-0067">ATP-binding</keyword>
<dbReference type="InterPro" id="IPR014746">
    <property type="entry name" value="Gln_synth/guanido_kin_cat_dom"/>
</dbReference>
<dbReference type="PaxDb" id="353153-Q4E2W0"/>
<feature type="domain" description="GS catalytic" evidence="10">
    <location>
        <begin position="168"/>
        <end position="435"/>
    </location>
</feature>
<name>Q4E2W0_TRYCC</name>
<dbReference type="GeneID" id="3553804"/>
<dbReference type="InterPro" id="IPR036651">
    <property type="entry name" value="Gln_synt_N_sf"/>
</dbReference>
<evidence type="ECO:0000256" key="3">
    <source>
        <dbReference type="ARBA" id="ARBA00012937"/>
    </source>
</evidence>
<evidence type="ECO:0000256" key="8">
    <source>
        <dbReference type="PROSITE-ProRule" id="PRU01331"/>
    </source>
</evidence>
<dbReference type="InterPro" id="IPR008146">
    <property type="entry name" value="Gln_synth_cat_dom"/>
</dbReference>
<keyword evidence="5 11" id="KW-0436">Ligase</keyword>
<evidence type="ECO:0000313" key="11">
    <source>
        <dbReference type="EMBL" id="EAN99138.1"/>
    </source>
</evidence>
<evidence type="ECO:0000256" key="5">
    <source>
        <dbReference type="ARBA" id="ARBA00022598"/>
    </source>
</evidence>
<dbReference type="eggNOG" id="KOG0683">
    <property type="taxonomic scope" value="Eukaryota"/>
</dbReference>
<dbReference type="OMA" id="DRRPNAN"/>